<keyword evidence="4" id="KW-1003">Cell membrane</keyword>
<keyword evidence="7 15" id="KW-0812">Transmembrane</keyword>
<feature type="domain" description="Histidine kinase" evidence="16">
    <location>
        <begin position="496"/>
        <end position="713"/>
    </location>
</feature>
<evidence type="ECO:0000256" key="7">
    <source>
        <dbReference type="ARBA" id="ARBA00022692"/>
    </source>
</evidence>
<keyword evidence="11 15" id="KW-1133">Transmembrane helix</keyword>
<dbReference type="KEGG" id="pprt:ET464_11430"/>
<dbReference type="GO" id="GO:0005886">
    <property type="term" value="C:plasma membrane"/>
    <property type="evidence" value="ECO:0007669"/>
    <property type="project" value="UniProtKB-SubCell"/>
</dbReference>
<evidence type="ECO:0000256" key="9">
    <source>
        <dbReference type="ARBA" id="ARBA00022777"/>
    </source>
</evidence>
<evidence type="ECO:0000256" key="8">
    <source>
        <dbReference type="ARBA" id="ARBA00022741"/>
    </source>
</evidence>
<reference evidence="18 19" key="1">
    <citation type="submission" date="2019-01" db="EMBL/GenBank/DDBJ databases">
        <title>Genome sequencing of strain FW100M-2.</title>
        <authorList>
            <person name="Heo J."/>
            <person name="Kim S.-J."/>
            <person name="Kim J.-S."/>
            <person name="Hong S.-B."/>
            <person name="Kwon S.-W."/>
        </authorList>
    </citation>
    <scope>NUCLEOTIDE SEQUENCE [LARGE SCALE GENOMIC DNA]</scope>
    <source>
        <strain evidence="18 19">FW100M-2</strain>
    </source>
</reference>
<dbReference type="Gene3D" id="1.10.287.130">
    <property type="match status" value="1"/>
</dbReference>
<evidence type="ECO:0000256" key="15">
    <source>
        <dbReference type="SAM" id="Phobius"/>
    </source>
</evidence>
<name>A0A4P6EWD2_9BACL</name>
<evidence type="ECO:0000259" key="16">
    <source>
        <dbReference type="PROSITE" id="PS50109"/>
    </source>
</evidence>
<evidence type="ECO:0000256" key="4">
    <source>
        <dbReference type="ARBA" id="ARBA00022475"/>
    </source>
</evidence>
<dbReference type="Pfam" id="PF02518">
    <property type="entry name" value="HATPase_c"/>
    <property type="match status" value="1"/>
</dbReference>
<dbReference type="PROSITE" id="PS50885">
    <property type="entry name" value="HAMP"/>
    <property type="match status" value="1"/>
</dbReference>
<dbReference type="InterPro" id="IPR004358">
    <property type="entry name" value="Sig_transdc_His_kin-like_C"/>
</dbReference>
<dbReference type="SMART" id="SM00304">
    <property type="entry name" value="HAMP"/>
    <property type="match status" value="1"/>
</dbReference>
<keyword evidence="12" id="KW-0902">Two-component regulatory system</keyword>
<evidence type="ECO:0000256" key="6">
    <source>
        <dbReference type="ARBA" id="ARBA00022679"/>
    </source>
</evidence>
<keyword evidence="14" id="KW-0175">Coiled coil</keyword>
<keyword evidence="5" id="KW-0597">Phosphoprotein</keyword>
<keyword evidence="10" id="KW-0067">ATP-binding</keyword>
<dbReference type="FunFam" id="3.30.565.10:FF:000006">
    <property type="entry name" value="Sensor histidine kinase WalK"/>
    <property type="match status" value="1"/>
</dbReference>
<dbReference type="InterPro" id="IPR036890">
    <property type="entry name" value="HATPase_C_sf"/>
</dbReference>
<proteinExistence type="predicted"/>
<feature type="transmembrane region" description="Helical" evidence="15">
    <location>
        <begin position="373"/>
        <end position="395"/>
    </location>
</feature>
<dbReference type="GO" id="GO:0000155">
    <property type="term" value="F:phosphorelay sensor kinase activity"/>
    <property type="evidence" value="ECO:0007669"/>
    <property type="project" value="InterPro"/>
</dbReference>
<dbReference type="InterPro" id="IPR003661">
    <property type="entry name" value="HisK_dim/P_dom"/>
</dbReference>
<dbReference type="InterPro" id="IPR033479">
    <property type="entry name" value="dCache_1"/>
</dbReference>
<feature type="domain" description="HAMP" evidence="17">
    <location>
        <begin position="397"/>
        <end position="449"/>
    </location>
</feature>
<organism evidence="18 19">
    <name type="scientific">Paenibacillus protaetiae</name>
    <dbReference type="NCBI Taxonomy" id="2509456"/>
    <lineage>
        <taxon>Bacteria</taxon>
        <taxon>Bacillati</taxon>
        <taxon>Bacillota</taxon>
        <taxon>Bacilli</taxon>
        <taxon>Bacillales</taxon>
        <taxon>Paenibacillaceae</taxon>
        <taxon>Paenibacillus</taxon>
    </lineage>
</organism>
<dbReference type="InterPro" id="IPR005467">
    <property type="entry name" value="His_kinase_dom"/>
</dbReference>
<keyword evidence="8" id="KW-0547">Nucleotide-binding</keyword>
<dbReference type="Gene3D" id="3.30.450.20">
    <property type="entry name" value="PAS domain"/>
    <property type="match status" value="2"/>
</dbReference>
<dbReference type="EC" id="2.7.13.3" evidence="3"/>
<dbReference type="SMART" id="SM00388">
    <property type="entry name" value="HisKA"/>
    <property type="match status" value="1"/>
</dbReference>
<dbReference type="Gene3D" id="3.30.565.10">
    <property type="entry name" value="Histidine kinase-like ATPase, C-terminal domain"/>
    <property type="match status" value="1"/>
</dbReference>
<dbReference type="InterPro" id="IPR036097">
    <property type="entry name" value="HisK_dim/P_sf"/>
</dbReference>
<dbReference type="InterPro" id="IPR003660">
    <property type="entry name" value="HAMP_dom"/>
</dbReference>
<evidence type="ECO:0000256" key="12">
    <source>
        <dbReference type="ARBA" id="ARBA00023012"/>
    </source>
</evidence>
<dbReference type="Gene3D" id="6.10.340.10">
    <property type="match status" value="1"/>
</dbReference>
<accession>A0A4P6EWD2</accession>
<dbReference type="SUPFAM" id="SSF47384">
    <property type="entry name" value="Homodimeric domain of signal transducing histidine kinase"/>
    <property type="match status" value="1"/>
</dbReference>
<evidence type="ECO:0000256" key="11">
    <source>
        <dbReference type="ARBA" id="ARBA00022989"/>
    </source>
</evidence>
<keyword evidence="9" id="KW-0418">Kinase</keyword>
<evidence type="ECO:0000259" key="17">
    <source>
        <dbReference type="PROSITE" id="PS50885"/>
    </source>
</evidence>
<dbReference type="EMBL" id="CP035492">
    <property type="protein sequence ID" value="QAY66915.1"/>
    <property type="molecule type" value="Genomic_DNA"/>
</dbReference>
<dbReference type="SUPFAM" id="SSF158472">
    <property type="entry name" value="HAMP domain-like"/>
    <property type="match status" value="1"/>
</dbReference>
<protein>
    <recommendedName>
        <fullName evidence="3">histidine kinase</fullName>
        <ecNumber evidence="3">2.7.13.3</ecNumber>
    </recommendedName>
</protein>
<dbReference type="PROSITE" id="PS50109">
    <property type="entry name" value="HIS_KIN"/>
    <property type="match status" value="1"/>
</dbReference>
<evidence type="ECO:0000313" key="18">
    <source>
        <dbReference type="EMBL" id="QAY66915.1"/>
    </source>
</evidence>
<dbReference type="Pfam" id="PF02743">
    <property type="entry name" value="dCache_1"/>
    <property type="match status" value="1"/>
</dbReference>
<dbReference type="RefSeq" id="WP_129440990.1">
    <property type="nucleotide sequence ID" value="NZ_CP035492.1"/>
</dbReference>
<dbReference type="PANTHER" id="PTHR45453:SF1">
    <property type="entry name" value="PHOSPHATE REGULON SENSOR PROTEIN PHOR"/>
    <property type="match status" value="1"/>
</dbReference>
<evidence type="ECO:0000256" key="10">
    <source>
        <dbReference type="ARBA" id="ARBA00022840"/>
    </source>
</evidence>
<dbReference type="Pfam" id="PF00672">
    <property type="entry name" value="HAMP"/>
    <property type="match status" value="1"/>
</dbReference>
<dbReference type="CDD" id="cd12913">
    <property type="entry name" value="PDC1_MCP_like"/>
    <property type="match status" value="1"/>
</dbReference>
<evidence type="ECO:0000256" key="13">
    <source>
        <dbReference type="ARBA" id="ARBA00023136"/>
    </source>
</evidence>
<dbReference type="InterPro" id="IPR050351">
    <property type="entry name" value="BphY/WalK/GraS-like"/>
</dbReference>
<evidence type="ECO:0000256" key="1">
    <source>
        <dbReference type="ARBA" id="ARBA00000085"/>
    </source>
</evidence>
<dbReference type="SUPFAM" id="SSF55874">
    <property type="entry name" value="ATPase domain of HSP90 chaperone/DNA topoisomerase II/histidine kinase"/>
    <property type="match status" value="1"/>
</dbReference>
<dbReference type="GO" id="GO:0005524">
    <property type="term" value="F:ATP binding"/>
    <property type="evidence" value="ECO:0007669"/>
    <property type="project" value="UniProtKB-KW"/>
</dbReference>
<dbReference type="GO" id="GO:0016036">
    <property type="term" value="P:cellular response to phosphate starvation"/>
    <property type="evidence" value="ECO:0007669"/>
    <property type="project" value="TreeGrafter"/>
</dbReference>
<dbReference type="CDD" id="cd00075">
    <property type="entry name" value="HATPase"/>
    <property type="match status" value="1"/>
</dbReference>
<dbReference type="SMART" id="SM00387">
    <property type="entry name" value="HATPase_c"/>
    <property type="match status" value="1"/>
</dbReference>
<dbReference type="CDD" id="cd00082">
    <property type="entry name" value="HisKA"/>
    <property type="match status" value="1"/>
</dbReference>
<evidence type="ECO:0000256" key="5">
    <source>
        <dbReference type="ARBA" id="ARBA00022553"/>
    </source>
</evidence>
<dbReference type="GO" id="GO:0004721">
    <property type="term" value="F:phosphoprotein phosphatase activity"/>
    <property type="evidence" value="ECO:0007669"/>
    <property type="project" value="TreeGrafter"/>
</dbReference>
<dbReference type="Proteomes" id="UP000293568">
    <property type="component" value="Chromosome"/>
</dbReference>
<comment type="catalytic activity">
    <reaction evidence="1">
        <text>ATP + protein L-histidine = ADP + protein N-phospho-L-histidine.</text>
        <dbReference type="EC" id="2.7.13.3"/>
    </reaction>
</comment>
<dbReference type="Pfam" id="PF00512">
    <property type="entry name" value="HisKA"/>
    <property type="match status" value="1"/>
</dbReference>
<keyword evidence="19" id="KW-1185">Reference proteome</keyword>
<evidence type="ECO:0000256" key="3">
    <source>
        <dbReference type="ARBA" id="ARBA00012438"/>
    </source>
</evidence>
<comment type="subcellular location">
    <subcellularLocation>
        <location evidence="2">Cell membrane</location>
        <topology evidence="2">Multi-pass membrane protein</topology>
    </subcellularLocation>
</comment>
<sequence>MKPFVRFRRGGGAPKTFALQLLLTLLASSLAPLLLLSVFGGQTIRSQLQRSSDMSVEHAESNYINLYQQNIEKQVQSIDYELRKVENAVLVAKAMAEAVFSIHNHTAVEPVALQYDPFKRTFLDTGPDEQGKISIRSDTAAAKPPPELIYDLTKSRALFPLFQSETARNPNIVSMYYIHPQSGSYHFPVYDGPPDPVQRKINKLTTYSFYTDALLVPPEANQVVWTKPYFDITPRGWMFTATTPVYDENKTLKGVVAADVTITNFIGNVVDINFNGQDGYALLLDTGYNLIAAQQHGIAQINQMNLSAVFGNAGASRSLNYRRLELNGEQKAVFSRSISSTQWTLGYVISEKKLLEPVNAATRELSRQTERKLVVQLAWLSALAVFLSIGLAFFLRKRITKPVDALSDAFARMGEGKLTAKPSDTHVMEFDRLLDSFSQMANKIRELMEQQSRLNAELEWKVQQRTIELREMNAELELRVNELLRLEQWRKELFMNISHDLKTPITLIQGYIEAISDGTIPEQQTGIFLQRIYDGIQAITVFARNLNELSLLESRQIYADMAPLRAGGLFQATAVKWAPYMELENRPFHIEEMAEDNFIVGDAHLLGRLLDNLIENALKYTAAQLPVTFRSERSGDMILFSVIDSGPGIPQEAVPYVFTSFYRVDKSRNSNTPGSGLGLAIAKEIAGMHGGSISLQVRENAGCCFTLALPLMKEPEALIRPELPPAQ</sequence>
<feature type="coiled-coil region" evidence="14">
    <location>
        <begin position="437"/>
        <end position="475"/>
    </location>
</feature>
<keyword evidence="6" id="KW-0808">Transferase</keyword>
<dbReference type="AlphaFoldDB" id="A0A4P6EWD2"/>
<dbReference type="OrthoDB" id="2485714at2"/>
<evidence type="ECO:0000256" key="2">
    <source>
        <dbReference type="ARBA" id="ARBA00004651"/>
    </source>
</evidence>
<evidence type="ECO:0000256" key="14">
    <source>
        <dbReference type="SAM" id="Coils"/>
    </source>
</evidence>
<keyword evidence="13 15" id="KW-0472">Membrane</keyword>
<dbReference type="InterPro" id="IPR003594">
    <property type="entry name" value="HATPase_dom"/>
</dbReference>
<evidence type="ECO:0000313" key="19">
    <source>
        <dbReference type="Proteomes" id="UP000293568"/>
    </source>
</evidence>
<gene>
    <name evidence="18" type="ORF">ET464_11430</name>
</gene>
<dbReference type="PRINTS" id="PR00344">
    <property type="entry name" value="BCTRLSENSOR"/>
</dbReference>
<dbReference type="PANTHER" id="PTHR45453">
    <property type="entry name" value="PHOSPHATE REGULON SENSOR PROTEIN PHOR"/>
    <property type="match status" value="1"/>
</dbReference>